<evidence type="ECO:0000256" key="5">
    <source>
        <dbReference type="ARBA" id="ARBA00022781"/>
    </source>
</evidence>
<evidence type="ECO:0000256" key="9">
    <source>
        <dbReference type="ARBA" id="ARBA00023310"/>
    </source>
</evidence>
<comment type="subcellular location">
    <subcellularLocation>
        <location evidence="1">Membrane</location>
        <topology evidence="1">Single-pass membrane protein</topology>
    </subcellularLocation>
</comment>
<feature type="transmembrane region" description="Helical" evidence="13">
    <location>
        <begin position="36"/>
        <end position="54"/>
    </location>
</feature>
<keyword evidence="7 11" id="KW-0406">Ion transport</keyword>
<evidence type="ECO:0000256" key="13">
    <source>
        <dbReference type="SAM" id="Phobius"/>
    </source>
</evidence>
<comment type="function">
    <text evidence="10">F(1)F(0) ATP synthase produces ATP from ADP in the presence of a proton or sodium gradient. F-type ATPases consist of two structural domains, F(1) containing the extramembraneous catalytic core and F(0) containing the membrane proton channel, linked together by a central stalk and a peripheral stalk. During catalysis, ATP synthesis in the catalytic domain of F(1) is coupled via a rotary mechanism of the central stalk subunits to proton translocation.</text>
</comment>
<feature type="coiled-coil region" evidence="12">
    <location>
        <begin position="69"/>
        <end position="110"/>
    </location>
</feature>
<organism evidence="14">
    <name type="scientific">Cryptomonas sp. SAG 977-2f</name>
    <dbReference type="NCBI Taxonomy" id="279061"/>
    <lineage>
        <taxon>Eukaryota</taxon>
        <taxon>Cryptophyceae</taxon>
        <taxon>Cryptomonadales</taxon>
        <taxon>Cryptomonadaceae</taxon>
        <taxon>Cryptomonas</taxon>
    </lineage>
</organism>
<keyword evidence="4 11" id="KW-0812">Transmembrane</keyword>
<keyword evidence="2 11" id="KW-0813">Transport</keyword>
<evidence type="ECO:0000256" key="1">
    <source>
        <dbReference type="ARBA" id="ARBA00004167"/>
    </source>
</evidence>
<protein>
    <submittedName>
        <fullName evidence="14">ATP synthase CF0 subunit I</fullName>
    </submittedName>
</protein>
<dbReference type="GO" id="GO:0045259">
    <property type="term" value="C:proton-transporting ATP synthase complex"/>
    <property type="evidence" value="ECO:0007669"/>
    <property type="project" value="UniProtKB-KW"/>
</dbReference>
<dbReference type="AlphaFoldDB" id="A0A679C9Y1"/>
<dbReference type="GO" id="GO:0015986">
    <property type="term" value="P:proton motive force-driven ATP synthesis"/>
    <property type="evidence" value="ECO:0007669"/>
    <property type="project" value="InterPro"/>
</dbReference>
<proteinExistence type="inferred from homology"/>
<evidence type="ECO:0000256" key="10">
    <source>
        <dbReference type="ARBA" id="ARBA00025198"/>
    </source>
</evidence>
<dbReference type="PANTHER" id="PTHR34264:SF3">
    <property type="entry name" value="ATP SYNTHASE SUBUNIT B, CHLOROPLASTIC"/>
    <property type="match status" value="1"/>
</dbReference>
<sequence>MHIIENLLLNNNLAEIELPVSPKDFEFASNVLEANVINIFILASGVCYVGHAFLTSVLKLRQQKIIEAIQEAEDSLKYANVRLSEAEKQMAQAKIVVEQIKKEAESVARKVKDTILAQGKLDIERLTATGKSSIETAEVHIKKQIQQYITKLTLKRVASQLRNCMDSRLQSKLIDANISQLGGHV</sequence>
<dbReference type="PANTHER" id="PTHR34264">
    <property type="entry name" value="ATP SYNTHASE SUBUNIT B, CHLOROPLASTIC"/>
    <property type="match status" value="1"/>
</dbReference>
<comment type="similarity">
    <text evidence="11">Belongs to the ATPase B chain family.</text>
</comment>
<name>A0A679C9Y1_9CRYP</name>
<dbReference type="CDD" id="cd06503">
    <property type="entry name" value="ATP-synt_Fo_b"/>
    <property type="match status" value="1"/>
</dbReference>
<dbReference type="HAMAP" id="MF_01398">
    <property type="entry name" value="ATP_synth_b_bprime"/>
    <property type="match status" value="1"/>
</dbReference>
<evidence type="ECO:0000256" key="11">
    <source>
        <dbReference type="RuleBase" id="RU003848"/>
    </source>
</evidence>
<evidence type="ECO:0000256" key="2">
    <source>
        <dbReference type="ARBA" id="ARBA00022448"/>
    </source>
</evidence>
<keyword evidence="5 11" id="KW-0375">Hydrogen ion transport</keyword>
<gene>
    <name evidence="14" type="primary">atpF</name>
    <name evidence="14" type="ORF">CrySAG9772f_p003</name>
</gene>
<dbReference type="InterPro" id="IPR002146">
    <property type="entry name" value="ATP_synth_b/b'su_bac/chlpt"/>
</dbReference>
<keyword evidence="14" id="KW-0934">Plastid</keyword>
<evidence type="ECO:0000256" key="8">
    <source>
        <dbReference type="ARBA" id="ARBA00023136"/>
    </source>
</evidence>
<evidence type="ECO:0000256" key="6">
    <source>
        <dbReference type="ARBA" id="ARBA00022989"/>
    </source>
</evidence>
<keyword evidence="3 11" id="KW-0138">CF(0)</keyword>
<geneLocation type="plastid" evidence="14"/>
<dbReference type="Pfam" id="PF00430">
    <property type="entry name" value="ATP-synt_B"/>
    <property type="match status" value="1"/>
</dbReference>
<keyword evidence="12" id="KW-0175">Coiled coil</keyword>
<keyword evidence="8 13" id="KW-0472">Membrane</keyword>
<dbReference type="EMBL" id="LC484194">
    <property type="protein sequence ID" value="BBK20522.1"/>
    <property type="molecule type" value="Genomic_DNA"/>
</dbReference>
<keyword evidence="9" id="KW-0066">ATP synthesis</keyword>
<evidence type="ECO:0000256" key="12">
    <source>
        <dbReference type="SAM" id="Coils"/>
    </source>
</evidence>
<evidence type="ECO:0000256" key="7">
    <source>
        <dbReference type="ARBA" id="ARBA00023065"/>
    </source>
</evidence>
<accession>A0A679C9Y1</accession>
<evidence type="ECO:0000313" key="14">
    <source>
        <dbReference type="EMBL" id="BBK20522.1"/>
    </source>
</evidence>
<evidence type="ECO:0000256" key="3">
    <source>
        <dbReference type="ARBA" id="ARBA00022547"/>
    </source>
</evidence>
<dbReference type="GO" id="GO:0015078">
    <property type="term" value="F:proton transmembrane transporter activity"/>
    <property type="evidence" value="ECO:0007669"/>
    <property type="project" value="InterPro"/>
</dbReference>
<evidence type="ECO:0000256" key="4">
    <source>
        <dbReference type="ARBA" id="ARBA00022692"/>
    </source>
</evidence>
<keyword evidence="6 13" id="KW-1133">Transmembrane helix</keyword>
<reference evidence="14" key="1">
    <citation type="journal article" date="2020" name="Genome Biol. Evol.">
        <title>Comparative plastid genomics of Cryptomonas species reveals fine-scale genomic responses to loss of photosynthesis.</title>
        <authorList>
            <person name="Tanifuji G."/>
            <person name="Kamikawa R."/>
            <person name="Moore C.E."/>
            <person name="Mills T."/>
            <person name="Onodera N.T."/>
            <person name="Kashiyama Y."/>
            <person name="Archibald J.M."/>
            <person name="Inagaki Y."/>
            <person name="Hashimoto T."/>
        </authorList>
    </citation>
    <scope>NUCLEOTIDE SEQUENCE</scope>
    <source>
        <strain evidence="14">SAG977-2f</strain>
    </source>
</reference>